<dbReference type="InterPro" id="IPR052214">
    <property type="entry name" value="DAG_Lipase-Related"/>
</dbReference>
<evidence type="ECO:0000256" key="1">
    <source>
        <dbReference type="ARBA" id="ARBA00022801"/>
    </source>
</evidence>
<keyword evidence="3" id="KW-0443">Lipid metabolism</keyword>
<dbReference type="PANTHER" id="PTHR45792:SF2">
    <property type="entry name" value="DIACYLGLYCEROL LIPASE-BETA"/>
    <property type="match status" value="1"/>
</dbReference>
<dbReference type="GO" id="GO:0019369">
    <property type="term" value="P:arachidonate metabolic process"/>
    <property type="evidence" value="ECO:0007669"/>
    <property type="project" value="TreeGrafter"/>
</dbReference>
<sequence>MEKAPFFVSLDHVTQSVVVTIRGSISLRDLFTDFTAGADRFDVEGLPPDTMAHKGMIIGANNIKACLDEQKILEKAFTMYPEYNLVISGNVVLATTRVACDIK</sequence>
<gene>
    <name evidence="4" type="ORF">TGEB3V08_LOCUS11521</name>
</gene>
<accession>A0A7R9PS64</accession>
<keyword evidence="1" id="KW-0378">Hydrolase</keyword>
<dbReference type="GO" id="GO:0004806">
    <property type="term" value="F:triacylglycerol lipase activity"/>
    <property type="evidence" value="ECO:0007669"/>
    <property type="project" value="TreeGrafter"/>
</dbReference>
<dbReference type="GO" id="GO:0022008">
    <property type="term" value="P:neurogenesis"/>
    <property type="evidence" value="ECO:0007669"/>
    <property type="project" value="TreeGrafter"/>
</dbReference>
<evidence type="ECO:0000313" key="4">
    <source>
        <dbReference type="EMBL" id="CAD7615244.1"/>
    </source>
</evidence>
<name>A0A7R9PS64_TIMGE</name>
<organism evidence="4">
    <name type="scientific">Timema genevievae</name>
    <name type="common">Walking stick</name>
    <dbReference type="NCBI Taxonomy" id="629358"/>
    <lineage>
        <taxon>Eukaryota</taxon>
        <taxon>Metazoa</taxon>
        <taxon>Ecdysozoa</taxon>
        <taxon>Arthropoda</taxon>
        <taxon>Hexapoda</taxon>
        <taxon>Insecta</taxon>
        <taxon>Pterygota</taxon>
        <taxon>Neoptera</taxon>
        <taxon>Polyneoptera</taxon>
        <taxon>Phasmatodea</taxon>
        <taxon>Timematodea</taxon>
        <taxon>Timematoidea</taxon>
        <taxon>Timematidae</taxon>
        <taxon>Timema</taxon>
    </lineage>
</organism>
<keyword evidence="2" id="KW-0442">Lipid degradation</keyword>
<protein>
    <submittedName>
        <fullName evidence="4">Uncharacterized protein</fullName>
    </submittedName>
</protein>
<dbReference type="InterPro" id="IPR029058">
    <property type="entry name" value="AB_hydrolase_fold"/>
</dbReference>
<dbReference type="GO" id="GO:0046340">
    <property type="term" value="P:diacylglycerol catabolic process"/>
    <property type="evidence" value="ECO:0007669"/>
    <property type="project" value="TreeGrafter"/>
</dbReference>
<dbReference type="EMBL" id="OE851248">
    <property type="protein sequence ID" value="CAD7615244.1"/>
    <property type="molecule type" value="Genomic_DNA"/>
</dbReference>
<evidence type="ECO:0000256" key="2">
    <source>
        <dbReference type="ARBA" id="ARBA00022963"/>
    </source>
</evidence>
<reference evidence="4" key="1">
    <citation type="submission" date="2020-11" db="EMBL/GenBank/DDBJ databases">
        <authorList>
            <person name="Tran Van P."/>
        </authorList>
    </citation>
    <scope>NUCLEOTIDE SEQUENCE</scope>
</reference>
<proteinExistence type="predicted"/>
<dbReference type="PANTHER" id="PTHR45792">
    <property type="entry name" value="DIACYLGLYCEROL LIPASE HOMOLOG-RELATED"/>
    <property type="match status" value="1"/>
</dbReference>
<dbReference type="AlphaFoldDB" id="A0A7R9PS64"/>
<dbReference type="Gene3D" id="3.40.50.1820">
    <property type="entry name" value="alpha/beta hydrolase"/>
    <property type="match status" value="1"/>
</dbReference>
<dbReference type="GO" id="GO:0005737">
    <property type="term" value="C:cytoplasm"/>
    <property type="evidence" value="ECO:0007669"/>
    <property type="project" value="TreeGrafter"/>
</dbReference>
<dbReference type="GO" id="GO:0005886">
    <property type="term" value="C:plasma membrane"/>
    <property type="evidence" value="ECO:0007669"/>
    <property type="project" value="TreeGrafter"/>
</dbReference>
<evidence type="ECO:0000256" key="3">
    <source>
        <dbReference type="ARBA" id="ARBA00023098"/>
    </source>
</evidence>
<dbReference type="SUPFAM" id="SSF53474">
    <property type="entry name" value="alpha/beta-Hydrolases"/>
    <property type="match status" value="1"/>
</dbReference>